<name>A0AAJ0D0Y8_9HYPO</name>
<dbReference type="Proteomes" id="UP001251528">
    <property type="component" value="Unassembled WGS sequence"/>
</dbReference>
<comment type="caution">
    <text evidence="4">The sequence shown here is derived from an EMBL/GenBank/DDBJ whole genome shotgun (WGS) entry which is preliminary data.</text>
</comment>
<dbReference type="InterPro" id="IPR056884">
    <property type="entry name" value="NPHP3-like_N"/>
</dbReference>
<proteinExistence type="predicted"/>
<evidence type="ECO:0000259" key="3">
    <source>
        <dbReference type="Pfam" id="PF25053"/>
    </source>
</evidence>
<feature type="domain" description="Nephrocystin 3-like N-terminal" evidence="2">
    <location>
        <begin position="277"/>
        <end position="445"/>
    </location>
</feature>
<reference evidence="4" key="1">
    <citation type="submission" date="2023-06" db="EMBL/GenBank/DDBJ databases">
        <title>Conoideocrella luteorostrata (Hypocreales: Clavicipitaceae), a potential biocontrol fungus for elongate hemlock scale in United States Christmas tree production areas.</title>
        <authorList>
            <person name="Barrett H."/>
            <person name="Lovett B."/>
            <person name="Macias A.M."/>
            <person name="Stajich J.E."/>
            <person name="Kasson M.T."/>
        </authorList>
    </citation>
    <scope>NUCLEOTIDE SEQUENCE</scope>
    <source>
        <strain evidence="4">ARSEF 14590</strain>
    </source>
</reference>
<evidence type="ECO:0000313" key="5">
    <source>
        <dbReference type="Proteomes" id="UP001251528"/>
    </source>
</evidence>
<feature type="domain" description="DUF7791" evidence="3">
    <location>
        <begin position="555"/>
        <end position="690"/>
    </location>
</feature>
<dbReference type="PANTHER" id="PTHR10039">
    <property type="entry name" value="AMELOGENIN"/>
    <property type="match status" value="1"/>
</dbReference>
<dbReference type="Pfam" id="PF25053">
    <property type="entry name" value="DUF7791"/>
    <property type="match status" value="1"/>
</dbReference>
<dbReference type="SUPFAM" id="SSF52540">
    <property type="entry name" value="P-loop containing nucleoside triphosphate hydrolases"/>
    <property type="match status" value="1"/>
</dbReference>
<dbReference type="PANTHER" id="PTHR10039:SF5">
    <property type="entry name" value="NACHT DOMAIN-CONTAINING PROTEIN"/>
    <property type="match status" value="1"/>
</dbReference>
<gene>
    <name evidence="4" type="ORF">QQS21_000784</name>
</gene>
<sequence length="858" mass="97289">MDPLSGLSVACNGIQLFELAFKLVSGAKLVHDSAGGMTVGTQRLEAIANNVNQLSDGIITDKTSPKNLRELGDLSKSVASDLLIALEHLKSKQPSTIGSFKAALQTIWKEKQIQELLGKIQQLQSLIMNSTQFLIMNRQSQVYQEILAIQRTNHDFGATFHKSLIDLRDDIVHRLKQPTEPESIQEINLVNASIQDMSMNQSQCFSKVIAKLDALSNSITQLQQDMKTIKSLQDVLKTFRFRQFDFRYQRVTRANIQTLQWVFEDEIPGVRGDIRLHFREWLEEGDGIFWIRGKAGSGKSTLMKHLCDHPQTIHCLETLAGSQRQGRVVIGKYFFWNPGSPLQKSLEGLLRSLAFDILRLCPDSISSVSGMLQQRRNEIQEAEEELWTCDLLWEILEDVISENSLTCFCFFIDGLDEFCGDSEDLIDSVKRLVSHKNVKVCASSRPWAAFVGEFGEDSTRLMKLEDLNAEDIRRYTHTTLFRNSRFERLARRDASIQGLIKEVATRSDGVFLWVYLVVRSLLEGVKYADSTQFLWKRLNAFPLDLDGFFTQMLNSVPHIYRSKTVTVLQATMMANSSLPAAVYYFISCVEEEELYSLKCKWHDLTQNDAVQLIEDTALRLDGWTKGLLEVVHYEKNCCPNYDLSKVEFLHRTVRDFLAESTSVHDMFEKDSNSAIEVPGLMSHGLLAYIKKHDIHPVLDQAGSVLYGDGWTERQTNVMDMCKLAAEYGLDDYIDRLLLKNPLSQGDAQELYSAMLTRVLVPKRKPTEQVISSKSQLITTKYLTAIGATFKGEEHTWEEFLNGLGLRLSGDEAIFEMLCLLAAAGANFGVSYGKSVFREEVKTLFPRQQALKLLALELK</sequence>
<dbReference type="Pfam" id="PF24883">
    <property type="entry name" value="NPHP3_N"/>
    <property type="match status" value="1"/>
</dbReference>
<accession>A0AAJ0D0Y8</accession>
<evidence type="ECO:0008006" key="6">
    <source>
        <dbReference type="Google" id="ProtNLM"/>
    </source>
</evidence>
<protein>
    <recommendedName>
        <fullName evidence="6">NACHT domain-containing protein</fullName>
    </recommendedName>
</protein>
<evidence type="ECO:0000313" key="4">
    <source>
        <dbReference type="EMBL" id="KAK2616350.1"/>
    </source>
</evidence>
<dbReference type="InterPro" id="IPR027417">
    <property type="entry name" value="P-loop_NTPase"/>
</dbReference>
<keyword evidence="1" id="KW-0677">Repeat</keyword>
<evidence type="ECO:0000256" key="1">
    <source>
        <dbReference type="ARBA" id="ARBA00022737"/>
    </source>
</evidence>
<dbReference type="EMBL" id="JASWJB010000007">
    <property type="protein sequence ID" value="KAK2616350.1"/>
    <property type="molecule type" value="Genomic_DNA"/>
</dbReference>
<keyword evidence="5" id="KW-1185">Reference proteome</keyword>
<organism evidence="4 5">
    <name type="scientific">Conoideocrella luteorostrata</name>
    <dbReference type="NCBI Taxonomy" id="1105319"/>
    <lineage>
        <taxon>Eukaryota</taxon>
        <taxon>Fungi</taxon>
        <taxon>Dikarya</taxon>
        <taxon>Ascomycota</taxon>
        <taxon>Pezizomycotina</taxon>
        <taxon>Sordariomycetes</taxon>
        <taxon>Hypocreomycetidae</taxon>
        <taxon>Hypocreales</taxon>
        <taxon>Clavicipitaceae</taxon>
        <taxon>Conoideocrella</taxon>
    </lineage>
</organism>
<dbReference type="AlphaFoldDB" id="A0AAJ0D0Y8"/>
<dbReference type="Gene3D" id="3.40.50.300">
    <property type="entry name" value="P-loop containing nucleotide triphosphate hydrolases"/>
    <property type="match status" value="1"/>
</dbReference>
<evidence type="ECO:0000259" key="2">
    <source>
        <dbReference type="Pfam" id="PF24883"/>
    </source>
</evidence>
<dbReference type="InterPro" id="IPR056693">
    <property type="entry name" value="DUF7791"/>
</dbReference>